<dbReference type="SMART" id="SM00432">
    <property type="entry name" value="MADS"/>
    <property type="match status" value="1"/>
</dbReference>
<keyword evidence="4" id="KW-0238">DNA-binding</keyword>
<dbReference type="CDD" id="cd00266">
    <property type="entry name" value="MADS_SRF_like"/>
    <property type="match status" value="1"/>
</dbReference>
<dbReference type="FunFam" id="3.40.1810.10:FF:000002">
    <property type="entry name" value="Serum response factor b"/>
    <property type="match status" value="1"/>
</dbReference>
<gene>
    <name evidence="10" type="primary">NDAI0B01290</name>
    <name evidence="10" type="ordered locus">NDAI_0B01290</name>
</gene>
<keyword evidence="8" id="KW-0472">Membrane</keyword>
<dbReference type="GO" id="GO:0006525">
    <property type="term" value="P:arginine metabolic process"/>
    <property type="evidence" value="ECO:0007669"/>
    <property type="project" value="UniProtKB-KW"/>
</dbReference>
<dbReference type="PANTHER" id="PTHR48019">
    <property type="entry name" value="SERUM RESPONSE FACTOR HOMOLOG"/>
    <property type="match status" value="1"/>
</dbReference>
<comment type="subcellular location">
    <subcellularLocation>
        <location evidence="1">Nucleus</location>
    </subcellularLocation>
</comment>
<evidence type="ECO:0000256" key="6">
    <source>
        <dbReference type="ARBA" id="ARBA00023242"/>
    </source>
</evidence>
<dbReference type="PRINTS" id="PR00404">
    <property type="entry name" value="MADSDOMAIN"/>
</dbReference>
<proteinExistence type="predicted"/>
<organism evidence="10 11">
    <name type="scientific">Naumovozyma dairenensis (strain ATCC 10597 / BCRC 20456 / CBS 421 / NBRC 0211 / NRRL Y-12639)</name>
    <name type="common">Saccharomyces dairenensis</name>
    <dbReference type="NCBI Taxonomy" id="1071378"/>
    <lineage>
        <taxon>Eukaryota</taxon>
        <taxon>Fungi</taxon>
        <taxon>Dikarya</taxon>
        <taxon>Ascomycota</taxon>
        <taxon>Saccharomycotina</taxon>
        <taxon>Saccharomycetes</taxon>
        <taxon>Saccharomycetales</taxon>
        <taxon>Saccharomycetaceae</taxon>
        <taxon>Naumovozyma</taxon>
    </lineage>
</organism>
<dbReference type="GO" id="GO:0005634">
    <property type="term" value="C:nucleus"/>
    <property type="evidence" value="ECO:0007669"/>
    <property type="project" value="UniProtKB-SubCell"/>
</dbReference>
<evidence type="ECO:0000256" key="8">
    <source>
        <dbReference type="SAM" id="Phobius"/>
    </source>
</evidence>
<evidence type="ECO:0000313" key="11">
    <source>
        <dbReference type="Proteomes" id="UP000000689"/>
    </source>
</evidence>
<keyword evidence="8" id="KW-1133">Transmembrane helix</keyword>
<dbReference type="STRING" id="1071378.G0W5V2"/>
<keyword evidence="6" id="KW-0539">Nucleus</keyword>
<evidence type="ECO:0000256" key="2">
    <source>
        <dbReference type="ARBA" id="ARBA00022503"/>
    </source>
</evidence>
<dbReference type="RefSeq" id="XP_003668406.1">
    <property type="nucleotide sequence ID" value="XM_003668358.1"/>
</dbReference>
<feature type="compositionally biased region" description="Low complexity" evidence="7">
    <location>
        <begin position="145"/>
        <end position="162"/>
    </location>
</feature>
<name>G0W5V2_NAUDC</name>
<dbReference type="InterPro" id="IPR050142">
    <property type="entry name" value="MADS-box/MEF2_TF"/>
</dbReference>
<feature type="compositionally biased region" description="Acidic residues" evidence="7">
    <location>
        <begin position="62"/>
        <end position="79"/>
    </location>
</feature>
<feature type="compositionally biased region" description="Polar residues" evidence="7">
    <location>
        <begin position="50"/>
        <end position="59"/>
    </location>
</feature>
<keyword evidence="8" id="KW-0812">Transmembrane</keyword>
<dbReference type="GO" id="GO:0000981">
    <property type="term" value="F:DNA-binding transcription factor activity, RNA polymerase II-specific"/>
    <property type="evidence" value="ECO:0007669"/>
    <property type="project" value="InterPro"/>
</dbReference>
<protein>
    <recommendedName>
        <fullName evidence="9">MADS-box domain-containing protein</fullName>
    </recommendedName>
</protein>
<dbReference type="GO" id="GO:0046983">
    <property type="term" value="F:protein dimerization activity"/>
    <property type="evidence" value="ECO:0007669"/>
    <property type="project" value="InterPro"/>
</dbReference>
<evidence type="ECO:0000256" key="5">
    <source>
        <dbReference type="ARBA" id="ARBA00023163"/>
    </source>
</evidence>
<dbReference type="AlphaFoldDB" id="G0W5V2"/>
<feature type="compositionally biased region" description="Basic and acidic residues" evidence="7">
    <location>
        <begin position="7"/>
        <end position="22"/>
    </location>
</feature>
<dbReference type="Proteomes" id="UP000000689">
    <property type="component" value="Chromosome 2"/>
</dbReference>
<dbReference type="GO" id="GO:1900081">
    <property type="term" value="P:regulation of arginine catabolic process"/>
    <property type="evidence" value="ECO:0007669"/>
    <property type="project" value="UniProtKB-ARBA"/>
</dbReference>
<dbReference type="eggNOG" id="KOG0015">
    <property type="taxonomic scope" value="Eukaryota"/>
</dbReference>
<feature type="region of interest" description="Disordered" evidence="7">
    <location>
        <begin position="1"/>
        <end position="22"/>
    </location>
</feature>
<reference evidence="10 11" key="1">
    <citation type="journal article" date="2011" name="Proc. Natl. Acad. Sci. U.S.A.">
        <title>Evolutionary erosion of yeast sex chromosomes by mating-type switching accidents.</title>
        <authorList>
            <person name="Gordon J.L."/>
            <person name="Armisen D."/>
            <person name="Proux-Wera E."/>
            <person name="Oheigeartaigh S.S."/>
            <person name="Byrne K.P."/>
            <person name="Wolfe K.H."/>
        </authorList>
    </citation>
    <scope>NUCLEOTIDE SEQUENCE [LARGE SCALE GENOMIC DNA]</scope>
    <source>
        <strain evidence="11">ATCC 10597 / BCRC 20456 / CBS 421 / NBRC 0211 / NRRL Y-12639</strain>
    </source>
</reference>
<feature type="transmembrane region" description="Helical" evidence="8">
    <location>
        <begin position="186"/>
        <end position="209"/>
    </location>
</feature>
<accession>G0W5V2</accession>
<evidence type="ECO:0000256" key="3">
    <source>
        <dbReference type="ARBA" id="ARBA00023015"/>
    </source>
</evidence>
<dbReference type="InterPro" id="IPR002100">
    <property type="entry name" value="TF_MADSbox"/>
</dbReference>
<keyword evidence="11" id="KW-1185">Reference proteome</keyword>
<dbReference type="EMBL" id="HE580268">
    <property type="protein sequence ID" value="CCD23163.1"/>
    <property type="molecule type" value="Genomic_DNA"/>
</dbReference>
<dbReference type="GO" id="GO:0045944">
    <property type="term" value="P:positive regulation of transcription by RNA polymerase II"/>
    <property type="evidence" value="ECO:0007669"/>
    <property type="project" value="InterPro"/>
</dbReference>
<evidence type="ECO:0000313" key="10">
    <source>
        <dbReference type="EMBL" id="CCD23163.1"/>
    </source>
</evidence>
<keyword evidence="3" id="KW-0805">Transcription regulation</keyword>
<dbReference type="SUPFAM" id="SSF55455">
    <property type="entry name" value="SRF-like"/>
    <property type="match status" value="1"/>
</dbReference>
<dbReference type="InterPro" id="IPR036879">
    <property type="entry name" value="TF_MADSbox_sf"/>
</dbReference>
<dbReference type="HOGENOM" id="CLU_1107380_0_0_1"/>
<dbReference type="PROSITE" id="PS50066">
    <property type="entry name" value="MADS_BOX_2"/>
    <property type="match status" value="1"/>
</dbReference>
<dbReference type="GeneID" id="11497997"/>
<dbReference type="InterPro" id="IPR033897">
    <property type="entry name" value="SRF-like_MADS-box"/>
</dbReference>
<dbReference type="Pfam" id="PF00319">
    <property type="entry name" value="SRF-TF"/>
    <property type="match status" value="1"/>
</dbReference>
<evidence type="ECO:0000256" key="1">
    <source>
        <dbReference type="ARBA" id="ARBA00004123"/>
    </source>
</evidence>
<feature type="compositionally biased region" description="Acidic residues" evidence="7">
    <location>
        <begin position="94"/>
        <end position="117"/>
    </location>
</feature>
<dbReference type="GO" id="GO:0000987">
    <property type="term" value="F:cis-regulatory region sequence-specific DNA binding"/>
    <property type="evidence" value="ECO:0007669"/>
    <property type="project" value="InterPro"/>
</dbReference>
<sequence length="251" mass="27786">MVVKKRGLNEDERNDNEYDQSKKMKIVDTISKEQIGTATATATTTTKSVTNAVSFVNQNEPVEGENEEDDYEDEDEEDISLNKEELSGNLGGLDEGEGGGKEEDEEEEDEDEEDVAIDSESYRESSASVPATSVDKVTLTNARTPSVPESPRSSSSKQKIPISFIENKSRRHVTFAKRRHGIMKKAYELSVLTGANVLLLILSSSGLVYTFTTPKLEPVIRDDEGKNLIRKCLGAPDNWEYDEGTRANPES</sequence>
<dbReference type="KEGG" id="ndi:NDAI_0B01290"/>
<dbReference type="GO" id="GO:1900079">
    <property type="term" value="P:regulation of arginine biosynthetic process"/>
    <property type="evidence" value="ECO:0007669"/>
    <property type="project" value="UniProtKB-ARBA"/>
</dbReference>
<dbReference type="Gene3D" id="3.40.1810.10">
    <property type="entry name" value="Transcription factor, MADS-box"/>
    <property type="match status" value="1"/>
</dbReference>
<keyword evidence="5" id="KW-0804">Transcription</keyword>
<keyword evidence="2" id="KW-0056">Arginine metabolism</keyword>
<feature type="domain" description="MADS-box" evidence="9">
    <location>
        <begin position="155"/>
        <end position="215"/>
    </location>
</feature>
<evidence type="ECO:0000256" key="4">
    <source>
        <dbReference type="ARBA" id="ARBA00023125"/>
    </source>
</evidence>
<dbReference type="OrthoDB" id="2284405at2759"/>
<feature type="region of interest" description="Disordered" evidence="7">
    <location>
        <begin position="50"/>
        <end position="162"/>
    </location>
</feature>
<evidence type="ECO:0000256" key="7">
    <source>
        <dbReference type="SAM" id="MobiDB-lite"/>
    </source>
</evidence>
<evidence type="ECO:0000259" key="9">
    <source>
        <dbReference type="PROSITE" id="PS50066"/>
    </source>
</evidence>